<evidence type="ECO:0000313" key="2">
    <source>
        <dbReference type="Proteomes" id="UP000467305"/>
    </source>
</evidence>
<reference evidence="1 2" key="1">
    <citation type="submission" date="2019-09" db="EMBL/GenBank/DDBJ databases">
        <authorList>
            <person name="Cao W.R."/>
        </authorList>
    </citation>
    <scope>NUCLEOTIDE SEQUENCE [LARGE SCALE GENOMIC DNA]</scope>
    <source>
        <strain evidence="2">a4</strain>
    </source>
</reference>
<dbReference type="EMBL" id="WAAU01000003">
    <property type="protein sequence ID" value="KAB1160585.1"/>
    <property type="molecule type" value="Genomic_DNA"/>
</dbReference>
<gene>
    <name evidence="1" type="ORF">F7018_01540</name>
</gene>
<proteinExistence type="predicted"/>
<evidence type="ECO:0000313" key="1">
    <source>
        <dbReference type="EMBL" id="KAB1160585.1"/>
    </source>
</evidence>
<dbReference type="RefSeq" id="WP_150898214.1">
    <property type="nucleotide sequence ID" value="NZ_WAAU01000003.1"/>
</dbReference>
<protein>
    <submittedName>
        <fullName evidence="1">Uncharacterized protein</fullName>
    </submittedName>
</protein>
<organism evidence="1 2">
    <name type="scientific">Tenacibaculum aiptasiae</name>
    <dbReference type="NCBI Taxonomy" id="426481"/>
    <lineage>
        <taxon>Bacteria</taxon>
        <taxon>Pseudomonadati</taxon>
        <taxon>Bacteroidota</taxon>
        <taxon>Flavobacteriia</taxon>
        <taxon>Flavobacteriales</taxon>
        <taxon>Flavobacteriaceae</taxon>
        <taxon>Tenacibaculum</taxon>
    </lineage>
</organism>
<dbReference type="AlphaFoldDB" id="A0A7J5ASG7"/>
<accession>A0A7J5ASG7</accession>
<keyword evidence="2" id="KW-1185">Reference proteome</keyword>
<dbReference type="OrthoDB" id="1164154at2"/>
<name>A0A7J5ASG7_9FLAO</name>
<sequence>MKKSTRTLIVIISFLLLGGLFGYTVASSIKSSNKSDKIFQTLKENCDCKEVNQIIYAKGIQFGENGLSTEKGEYQLVDCNFESVEAEAKRIQSLLESEIKGFKEIDLLELEFINQNESKVVLIKKGIIK</sequence>
<comment type="caution">
    <text evidence="1">The sequence shown here is derived from an EMBL/GenBank/DDBJ whole genome shotgun (WGS) entry which is preliminary data.</text>
</comment>
<dbReference type="Proteomes" id="UP000467305">
    <property type="component" value="Unassembled WGS sequence"/>
</dbReference>